<dbReference type="AlphaFoldDB" id="A0A2J8UXR5"/>
<dbReference type="EMBL" id="NDHI03003439">
    <property type="protein sequence ID" value="PNJ50054.1"/>
    <property type="molecule type" value="Genomic_DNA"/>
</dbReference>
<dbReference type="PANTHER" id="PTHR16093:SF4">
    <property type="entry name" value="INNATE IMMUNITY ACTIVATOR PROTEIN"/>
    <property type="match status" value="1"/>
</dbReference>
<evidence type="ECO:0000256" key="4">
    <source>
        <dbReference type="SAM" id="MobiDB-lite"/>
    </source>
</evidence>
<evidence type="ECO:0000256" key="2">
    <source>
        <dbReference type="ARBA" id="ARBA00022490"/>
    </source>
</evidence>
<evidence type="ECO:0000256" key="1">
    <source>
        <dbReference type="ARBA" id="ARBA00004496"/>
    </source>
</evidence>
<organism evidence="6">
    <name type="scientific">Pongo abelii</name>
    <name type="common">Sumatran orangutan</name>
    <name type="synonym">Pongo pygmaeus abelii</name>
    <dbReference type="NCBI Taxonomy" id="9601"/>
    <lineage>
        <taxon>Eukaryota</taxon>
        <taxon>Metazoa</taxon>
        <taxon>Chordata</taxon>
        <taxon>Craniata</taxon>
        <taxon>Vertebrata</taxon>
        <taxon>Euteleostomi</taxon>
        <taxon>Mammalia</taxon>
        <taxon>Eutheria</taxon>
        <taxon>Euarchontoglires</taxon>
        <taxon>Primates</taxon>
        <taxon>Haplorrhini</taxon>
        <taxon>Catarrhini</taxon>
        <taxon>Hominidae</taxon>
        <taxon>Pongo</taxon>
    </lineage>
</organism>
<sequence>MESKDEVSDTDSGIILQSGPDSPVSPMKELTHAVHKQQRA</sequence>
<dbReference type="GO" id="GO:0034334">
    <property type="term" value="P:adherens junction maintenance"/>
    <property type="evidence" value="ECO:0007669"/>
    <property type="project" value="TreeGrafter"/>
</dbReference>
<dbReference type="InterPro" id="IPR043447">
    <property type="entry name" value="CCDC120/INAVA"/>
</dbReference>
<gene>
    <name evidence="6" type="ORF">CR201_G0024149</name>
</gene>
<keyword evidence="3" id="KW-0175">Coiled coil</keyword>
<protein>
    <submittedName>
        <fullName evidence="6">INAVA isoform 7</fullName>
    </submittedName>
</protein>
<keyword evidence="2" id="KW-0963">Cytoplasm</keyword>
<comment type="caution">
    <text evidence="6">The sequence shown here is derived from an EMBL/GenBank/DDBJ whole genome shotgun (WGS) entry which is preliminary data.</text>
</comment>
<feature type="region of interest" description="Disordered" evidence="4">
    <location>
        <begin position="1"/>
        <end position="40"/>
    </location>
</feature>
<dbReference type="GO" id="GO:0031398">
    <property type="term" value="P:positive regulation of protein ubiquitination"/>
    <property type="evidence" value="ECO:0007669"/>
    <property type="project" value="TreeGrafter"/>
</dbReference>
<comment type="subcellular location">
    <subcellularLocation>
        <location evidence="1">Cytoplasm</location>
    </subcellularLocation>
</comment>
<proteinExistence type="predicted"/>
<reference evidence="6" key="1">
    <citation type="submission" date="2017-12" db="EMBL/GenBank/DDBJ databases">
        <title>High-resolution comparative analysis of great ape genomes.</title>
        <authorList>
            <person name="Pollen A."/>
            <person name="Hastie A."/>
            <person name="Hormozdiari F."/>
            <person name="Dougherty M."/>
            <person name="Liu R."/>
            <person name="Chaisson M."/>
            <person name="Hoppe E."/>
            <person name="Hill C."/>
            <person name="Pang A."/>
            <person name="Hillier L."/>
            <person name="Baker C."/>
            <person name="Armstrong J."/>
            <person name="Shendure J."/>
            <person name="Paten B."/>
            <person name="Wilson R."/>
            <person name="Chao H."/>
            <person name="Schneider V."/>
            <person name="Ventura M."/>
            <person name="Kronenberg Z."/>
            <person name="Murali S."/>
            <person name="Gordon D."/>
            <person name="Cantsilieris S."/>
            <person name="Munson K."/>
            <person name="Nelson B."/>
            <person name="Raja A."/>
            <person name="Underwood J."/>
            <person name="Diekhans M."/>
            <person name="Fiddes I."/>
            <person name="Haussler D."/>
            <person name="Eichler E."/>
        </authorList>
    </citation>
    <scope>NUCLEOTIDE SEQUENCE [LARGE SCALE GENOMIC DNA]</scope>
    <source>
        <strain evidence="6">Susie</strain>
    </source>
</reference>
<feature type="non-terminal residue" evidence="6">
    <location>
        <position position="40"/>
    </location>
</feature>
<dbReference type="Pfam" id="PF11819">
    <property type="entry name" value="CUPID"/>
    <property type="match status" value="1"/>
</dbReference>
<accession>A0A2J8UXR5</accession>
<dbReference type="GO" id="GO:0005737">
    <property type="term" value="C:cytoplasm"/>
    <property type="evidence" value="ECO:0007669"/>
    <property type="project" value="UniProtKB-SubCell"/>
</dbReference>
<dbReference type="InterPro" id="IPR021774">
    <property type="entry name" value="CUPID"/>
</dbReference>
<dbReference type="PANTHER" id="PTHR16093">
    <property type="entry name" value="COILED-COIL DOMAIN-CONTAINING PROTEIN 120 FAMILY MEMBER"/>
    <property type="match status" value="1"/>
</dbReference>
<name>A0A2J8UXR5_PONAB</name>
<evidence type="ECO:0000259" key="5">
    <source>
        <dbReference type="Pfam" id="PF11819"/>
    </source>
</evidence>
<feature type="domain" description="Cytohesin Ubiquitin Protein Inducing" evidence="5">
    <location>
        <begin position="2"/>
        <end position="39"/>
    </location>
</feature>
<evidence type="ECO:0000313" key="6">
    <source>
        <dbReference type="EMBL" id="PNJ50054.1"/>
    </source>
</evidence>
<evidence type="ECO:0000256" key="3">
    <source>
        <dbReference type="ARBA" id="ARBA00023054"/>
    </source>
</evidence>